<name>A0A420VJ15_9BACI</name>
<sequence>MAIDLEHPVVTAIRRYGYPDPEPEPFGDDFFGNEVYPGDTILVLDDEFFLKDELSEDAIAILEHFGAVEITAK</sequence>
<dbReference type="Proteomes" id="UP000286235">
    <property type="component" value="Unassembled WGS sequence"/>
</dbReference>
<evidence type="ECO:0000313" key="2">
    <source>
        <dbReference type="Proteomes" id="UP000286235"/>
    </source>
</evidence>
<dbReference type="SUPFAM" id="SSF160713">
    <property type="entry name" value="YqaI-like"/>
    <property type="match status" value="1"/>
</dbReference>
<dbReference type="Gene3D" id="3.30.40.30">
    <property type="entry name" value="YqaI domain"/>
    <property type="match status" value="1"/>
</dbReference>
<keyword evidence="2" id="KW-1185">Reference proteome</keyword>
<organism evidence="1 2">
    <name type="scientific">Caldibacillus debilis GB1</name>
    <dbReference type="NCBI Taxonomy" id="1339248"/>
    <lineage>
        <taxon>Bacteria</taxon>
        <taxon>Bacillati</taxon>
        <taxon>Bacillota</taxon>
        <taxon>Bacilli</taxon>
        <taxon>Bacillales</taxon>
        <taxon>Bacillaceae</taxon>
        <taxon>Caldibacillus</taxon>
    </lineage>
</organism>
<comment type="caution">
    <text evidence="1">The sequence shown here is derived from an EMBL/GenBank/DDBJ whole genome shotgun (WGS) entry which is preliminary data.</text>
</comment>
<accession>A0A420VJ15</accession>
<evidence type="ECO:0008006" key="3">
    <source>
        <dbReference type="Google" id="ProtNLM"/>
    </source>
</evidence>
<gene>
    <name evidence="1" type="ORF">Cdeb_02793</name>
</gene>
<dbReference type="RefSeq" id="WP_120666286.1">
    <property type="nucleotide sequence ID" value="NZ_AZRV01000006.1"/>
</dbReference>
<dbReference type="EMBL" id="AZRV01000006">
    <property type="protein sequence ID" value="RKO63530.1"/>
    <property type="molecule type" value="Genomic_DNA"/>
</dbReference>
<evidence type="ECO:0000313" key="1">
    <source>
        <dbReference type="EMBL" id="RKO63530.1"/>
    </source>
</evidence>
<dbReference type="AlphaFoldDB" id="A0A420VJ15"/>
<reference evidence="1 2" key="1">
    <citation type="submission" date="2013-12" db="EMBL/GenBank/DDBJ databases">
        <title>Genome and proteome characterization of Caldibacillus debilis GB1 derived from a cellulolytic aero-tolerant co-culture.</title>
        <authorList>
            <person name="Wushke S.T."/>
            <person name="Zhang X."/>
            <person name="Fristensky B."/>
            <person name="Wilkins J.A."/>
            <person name="Levin D.B."/>
            <person name="Sparling R."/>
        </authorList>
    </citation>
    <scope>NUCLEOTIDE SEQUENCE [LARGE SCALE GENOMIC DNA]</scope>
    <source>
        <strain evidence="1 2">GB1</strain>
    </source>
</reference>
<dbReference type="InterPro" id="IPR023118">
    <property type="entry name" value="YqaI_dom_sf"/>
</dbReference>
<proteinExistence type="predicted"/>
<protein>
    <recommendedName>
        <fullName evidence="3">YqaI-like protein</fullName>
    </recommendedName>
</protein>